<name>A0A8J5GUA6_ZINOF</name>
<gene>
    <name evidence="4" type="ORF">ZIOFF_024936</name>
</gene>
<evidence type="ECO:0000259" key="2">
    <source>
        <dbReference type="Pfam" id="PF06075"/>
    </source>
</evidence>
<dbReference type="AlphaFoldDB" id="A0A8J5GUA6"/>
<reference evidence="4 5" key="1">
    <citation type="submission" date="2020-08" db="EMBL/GenBank/DDBJ databases">
        <title>Plant Genome Project.</title>
        <authorList>
            <person name="Zhang R.-G."/>
        </authorList>
    </citation>
    <scope>NUCLEOTIDE SEQUENCE [LARGE SCALE GENOMIC DNA]</scope>
    <source>
        <tissue evidence="4">Rhizome</tissue>
    </source>
</reference>
<feature type="compositionally biased region" description="Basic and acidic residues" evidence="1">
    <location>
        <begin position="432"/>
        <end position="446"/>
    </location>
</feature>
<feature type="compositionally biased region" description="Polar residues" evidence="1">
    <location>
        <begin position="408"/>
        <end position="426"/>
    </location>
</feature>
<evidence type="ECO:0000313" key="5">
    <source>
        <dbReference type="Proteomes" id="UP000734854"/>
    </source>
</evidence>
<dbReference type="PANTHER" id="PTHR31928">
    <property type="entry name" value="EXPRESSED PROTEIN"/>
    <property type="match status" value="1"/>
</dbReference>
<feature type="domain" description="DUF6857" evidence="3">
    <location>
        <begin position="297"/>
        <end position="494"/>
    </location>
</feature>
<evidence type="ECO:0000313" key="4">
    <source>
        <dbReference type="EMBL" id="KAG6514568.1"/>
    </source>
</evidence>
<dbReference type="InterPro" id="IPR049172">
    <property type="entry name" value="DUF6857_pln"/>
</dbReference>
<dbReference type="OrthoDB" id="1602505at2759"/>
<dbReference type="InterPro" id="IPR010341">
    <property type="entry name" value="DUF936_pln"/>
</dbReference>
<feature type="compositionally biased region" description="Pro residues" evidence="1">
    <location>
        <begin position="235"/>
        <end position="248"/>
    </location>
</feature>
<evidence type="ECO:0000256" key="1">
    <source>
        <dbReference type="SAM" id="MobiDB-lite"/>
    </source>
</evidence>
<dbReference type="Pfam" id="PF06075">
    <property type="entry name" value="DUF936"/>
    <property type="match status" value="1"/>
</dbReference>
<dbReference type="InterPro" id="IPR048297">
    <property type="entry name" value="DUF936_dom_pln"/>
</dbReference>
<comment type="caution">
    <text evidence="4">The sequence shown here is derived from an EMBL/GenBank/DDBJ whole genome shotgun (WGS) entry which is preliminary data.</text>
</comment>
<sequence>MATLVPGVLRKLLDGMNQDKPATSCGERRSTAQLQVTDILPADLDEKDLWPKRGFYIKLSDSAHSIYATLPEGQDELVLANKLQLGQFIHVDRLDPASPVPLIVGARPLPGRHPLLGTPEPIARVMASGGDKSVASFASVHRRSSWEKNAVAGGVKPVALDFGVKTPKKGITLTPTSSVFSSPVMATRASVNGTPLSKMSAADAKETGSASVRKSCSMAKFSRWKSVGERDPKIPKTPFPAETPPSKSPMPKLRSAKSIGEDVCWSSDKQDTLITFDNAQYHSSGGERSIPLPGKLLDTLGKVALQQREAAQKTALQALRDASATETVVRVLKMFSELSKSGKPESPAACFDQFLSFHQEIVQAVADIESIQAATLITAPSEEKEDSAKIQRSSNDENSILKERDHNSINQNGRSTSKTRSASNTVCLGKHPRSDGGHKINDEDKGPSCSSLGRSMKLAKQIRKEAGRWFVEFVEEALESGLKKQTQKDGERLKSGSCPQSLILRIINWIELEQCKLVHPRVPQIARKLRIKARNP</sequence>
<dbReference type="Pfam" id="PF21647">
    <property type="entry name" value="DUF6857"/>
    <property type="match status" value="1"/>
</dbReference>
<proteinExistence type="predicted"/>
<protein>
    <submittedName>
        <fullName evidence="4">Uncharacterized protein</fullName>
    </submittedName>
</protein>
<dbReference type="PANTHER" id="PTHR31928:SF6">
    <property type="entry name" value="DUF936 DOMAIN-CONTAINING PROTEIN"/>
    <property type="match status" value="1"/>
</dbReference>
<feature type="region of interest" description="Disordered" evidence="1">
    <location>
        <begin position="380"/>
        <end position="451"/>
    </location>
</feature>
<evidence type="ECO:0000259" key="3">
    <source>
        <dbReference type="Pfam" id="PF21647"/>
    </source>
</evidence>
<organism evidence="4 5">
    <name type="scientific">Zingiber officinale</name>
    <name type="common">Ginger</name>
    <name type="synonym">Amomum zingiber</name>
    <dbReference type="NCBI Taxonomy" id="94328"/>
    <lineage>
        <taxon>Eukaryota</taxon>
        <taxon>Viridiplantae</taxon>
        <taxon>Streptophyta</taxon>
        <taxon>Embryophyta</taxon>
        <taxon>Tracheophyta</taxon>
        <taxon>Spermatophyta</taxon>
        <taxon>Magnoliopsida</taxon>
        <taxon>Liliopsida</taxon>
        <taxon>Zingiberales</taxon>
        <taxon>Zingiberaceae</taxon>
        <taxon>Zingiber</taxon>
    </lineage>
</organism>
<keyword evidence="5" id="KW-1185">Reference proteome</keyword>
<accession>A0A8J5GUA6</accession>
<feature type="domain" description="DUF936" evidence="2">
    <location>
        <begin position="4"/>
        <end position="123"/>
    </location>
</feature>
<dbReference type="EMBL" id="JACMSC010000007">
    <property type="protein sequence ID" value="KAG6514568.1"/>
    <property type="molecule type" value="Genomic_DNA"/>
</dbReference>
<dbReference type="Proteomes" id="UP000734854">
    <property type="component" value="Unassembled WGS sequence"/>
</dbReference>
<feature type="region of interest" description="Disordered" evidence="1">
    <location>
        <begin position="227"/>
        <end position="254"/>
    </location>
</feature>